<keyword evidence="3" id="KW-1185">Reference proteome</keyword>
<dbReference type="EMBL" id="FZOH01000002">
    <property type="protein sequence ID" value="SNS09618.1"/>
    <property type="molecule type" value="Genomic_DNA"/>
</dbReference>
<dbReference type="CDD" id="cd05829">
    <property type="entry name" value="Sortase_F"/>
    <property type="match status" value="1"/>
</dbReference>
<dbReference type="InterPro" id="IPR042001">
    <property type="entry name" value="Sortase_F"/>
</dbReference>
<proteinExistence type="predicted"/>
<accession>A0A239BQD6</accession>
<dbReference type="Proteomes" id="UP000198386">
    <property type="component" value="Unassembled WGS sequence"/>
</dbReference>
<dbReference type="NCBIfam" id="NF033748">
    <property type="entry name" value="class_F_sortase"/>
    <property type="match status" value="1"/>
</dbReference>
<evidence type="ECO:0000256" key="1">
    <source>
        <dbReference type="ARBA" id="ARBA00022801"/>
    </source>
</evidence>
<dbReference type="RefSeq" id="WP_245817032.1">
    <property type="nucleotide sequence ID" value="NZ_FZOH01000002.1"/>
</dbReference>
<reference evidence="3" key="1">
    <citation type="submission" date="2017-06" db="EMBL/GenBank/DDBJ databases">
        <authorList>
            <person name="Varghese N."/>
            <person name="Submissions S."/>
        </authorList>
    </citation>
    <scope>NUCLEOTIDE SEQUENCE [LARGE SCALE GENOMIC DNA]</scope>
    <source>
        <strain evidence="3">DSM 45423</strain>
    </source>
</reference>
<dbReference type="GO" id="GO:0016787">
    <property type="term" value="F:hydrolase activity"/>
    <property type="evidence" value="ECO:0007669"/>
    <property type="project" value="UniProtKB-KW"/>
</dbReference>
<dbReference type="Gene3D" id="2.40.260.10">
    <property type="entry name" value="Sortase"/>
    <property type="match status" value="1"/>
</dbReference>
<gene>
    <name evidence="2" type="ORF">SAMN04488107_1340</name>
</gene>
<dbReference type="SUPFAM" id="SSF63817">
    <property type="entry name" value="Sortase"/>
    <property type="match status" value="1"/>
</dbReference>
<dbReference type="InterPro" id="IPR023365">
    <property type="entry name" value="Sortase_dom-sf"/>
</dbReference>
<keyword evidence="1" id="KW-0378">Hydrolase</keyword>
<evidence type="ECO:0000313" key="2">
    <source>
        <dbReference type="EMBL" id="SNS09618.1"/>
    </source>
</evidence>
<organism evidence="2 3">
    <name type="scientific">Geodermatophilus saharensis</name>
    <dbReference type="NCBI Taxonomy" id="1137994"/>
    <lineage>
        <taxon>Bacteria</taxon>
        <taxon>Bacillati</taxon>
        <taxon>Actinomycetota</taxon>
        <taxon>Actinomycetes</taxon>
        <taxon>Geodermatophilales</taxon>
        <taxon>Geodermatophilaceae</taxon>
        <taxon>Geodermatophilus</taxon>
    </lineage>
</organism>
<dbReference type="InterPro" id="IPR005754">
    <property type="entry name" value="Sortase"/>
</dbReference>
<name>A0A239BQD6_9ACTN</name>
<dbReference type="AlphaFoldDB" id="A0A239BQD6"/>
<protein>
    <submittedName>
        <fullName evidence="2">Sortase family protein</fullName>
    </submittedName>
</protein>
<evidence type="ECO:0000313" key="3">
    <source>
        <dbReference type="Proteomes" id="UP000198386"/>
    </source>
</evidence>
<dbReference type="Pfam" id="PF04203">
    <property type="entry name" value="Sortase"/>
    <property type="match status" value="1"/>
</dbReference>
<sequence>MLAAAGIAAIVVLPQDVGDSVRLDVPLAVDAPPVTATATPSAPAAQAVTPAASAGQLPASTPSRVRIPALGVTSRIMQLGLERDGSMEVPPGAYPVGWYDGGPTPGQLGPAVLAGHVDWDGEPGAFYGLRELRRGDTVVVDRADGTVVTFRVDRVEEHPKDDFPTDEVYGDIDHAGLRLITCGGTFDEDTGDYQDNVIVFASLAAVA</sequence>